<evidence type="ECO:0000256" key="1">
    <source>
        <dbReference type="ARBA" id="ARBA00022737"/>
    </source>
</evidence>
<dbReference type="SMART" id="SM00220">
    <property type="entry name" value="S_TKc"/>
    <property type="match status" value="1"/>
</dbReference>
<dbReference type="Proteomes" id="UP000717696">
    <property type="component" value="Unassembled WGS sequence"/>
</dbReference>
<evidence type="ECO:0000256" key="2">
    <source>
        <dbReference type="ARBA" id="ARBA00023043"/>
    </source>
</evidence>
<evidence type="ECO:0000256" key="4">
    <source>
        <dbReference type="SAM" id="MobiDB-lite"/>
    </source>
</evidence>
<reference evidence="6" key="1">
    <citation type="journal article" date="2021" name="Nat. Commun.">
        <title>Genetic determinants of endophytism in the Arabidopsis root mycobiome.</title>
        <authorList>
            <person name="Mesny F."/>
            <person name="Miyauchi S."/>
            <person name="Thiergart T."/>
            <person name="Pickel B."/>
            <person name="Atanasova L."/>
            <person name="Karlsson M."/>
            <person name="Huettel B."/>
            <person name="Barry K.W."/>
            <person name="Haridas S."/>
            <person name="Chen C."/>
            <person name="Bauer D."/>
            <person name="Andreopoulos W."/>
            <person name="Pangilinan J."/>
            <person name="LaButti K."/>
            <person name="Riley R."/>
            <person name="Lipzen A."/>
            <person name="Clum A."/>
            <person name="Drula E."/>
            <person name="Henrissat B."/>
            <person name="Kohler A."/>
            <person name="Grigoriev I.V."/>
            <person name="Martin F.M."/>
            <person name="Hacquard S."/>
        </authorList>
    </citation>
    <scope>NUCLEOTIDE SEQUENCE</scope>
    <source>
        <strain evidence="6">MPI-CAGE-AT-0021</strain>
    </source>
</reference>
<dbReference type="Gene3D" id="1.25.40.20">
    <property type="entry name" value="Ankyrin repeat-containing domain"/>
    <property type="match status" value="3"/>
</dbReference>
<dbReference type="InterPro" id="IPR008271">
    <property type="entry name" value="Ser/Thr_kinase_AS"/>
</dbReference>
<dbReference type="Pfam" id="PF12796">
    <property type="entry name" value="Ank_2"/>
    <property type="match status" value="1"/>
</dbReference>
<evidence type="ECO:0000256" key="3">
    <source>
        <dbReference type="PROSITE-ProRule" id="PRU00023"/>
    </source>
</evidence>
<organism evidence="6 7">
    <name type="scientific">Dactylonectria estremocensis</name>
    <dbReference type="NCBI Taxonomy" id="1079267"/>
    <lineage>
        <taxon>Eukaryota</taxon>
        <taxon>Fungi</taxon>
        <taxon>Dikarya</taxon>
        <taxon>Ascomycota</taxon>
        <taxon>Pezizomycotina</taxon>
        <taxon>Sordariomycetes</taxon>
        <taxon>Hypocreomycetidae</taxon>
        <taxon>Hypocreales</taxon>
        <taxon>Nectriaceae</taxon>
        <taxon>Dactylonectria</taxon>
    </lineage>
</organism>
<dbReference type="InterPro" id="IPR051165">
    <property type="entry name" value="Multifunctional_ANK_Repeat"/>
</dbReference>
<dbReference type="PANTHER" id="PTHR24123:SF33">
    <property type="entry name" value="PROTEIN HOS4"/>
    <property type="match status" value="1"/>
</dbReference>
<proteinExistence type="predicted"/>
<keyword evidence="1" id="KW-0677">Repeat</keyword>
<feature type="compositionally biased region" description="Low complexity" evidence="4">
    <location>
        <begin position="1"/>
        <end position="22"/>
    </location>
</feature>
<dbReference type="SUPFAM" id="SSF56112">
    <property type="entry name" value="Protein kinase-like (PK-like)"/>
    <property type="match status" value="1"/>
</dbReference>
<evidence type="ECO:0000313" key="7">
    <source>
        <dbReference type="Proteomes" id="UP000717696"/>
    </source>
</evidence>
<dbReference type="Pfam" id="PF00023">
    <property type="entry name" value="Ank"/>
    <property type="match status" value="2"/>
</dbReference>
<dbReference type="OrthoDB" id="4062651at2759"/>
<dbReference type="InterPro" id="IPR011009">
    <property type="entry name" value="Kinase-like_dom_sf"/>
</dbReference>
<dbReference type="Gene3D" id="1.10.510.10">
    <property type="entry name" value="Transferase(Phosphotransferase) domain 1"/>
    <property type="match status" value="1"/>
</dbReference>
<evidence type="ECO:0000313" key="6">
    <source>
        <dbReference type="EMBL" id="KAH7124955.1"/>
    </source>
</evidence>
<dbReference type="InterPro" id="IPR000719">
    <property type="entry name" value="Prot_kinase_dom"/>
</dbReference>
<dbReference type="SUPFAM" id="SSF48403">
    <property type="entry name" value="Ankyrin repeat"/>
    <property type="match status" value="2"/>
</dbReference>
<dbReference type="Pfam" id="PF00069">
    <property type="entry name" value="Pkinase"/>
    <property type="match status" value="1"/>
</dbReference>
<evidence type="ECO:0000259" key="5">
    <source>
        <dbReference type="PROSITE" id="PS50011"/>
    </source>
</evidence>
<dbReference type="PANTHER" id="PTHR24123">
    <property type="entry name" value="ANKYRIN REPEAT-CONTAINING"/>
    <property type="match status" value="1"/>
</dbReference>
<feature type="repeat" description="ANK" evidence="3">
    <location>
        <begin position="963"/>
        <end position="995"/>
    </location>
</feature>
<keyword evidence="7" id="KW-1185">Reference proteome</keyword>
<dbReference type="InterPro" id="IPR002110">
    <property type="entry name" value="Ankyrin_rpt"/>
</dbReference>
<accession>A0A9P9IMW9</accession>
<feature type="domain" description="Protein kinase" evidence="5">
    <location>
        <begin position="67"/>
        <end position="370"/>
    </location>
</feature>
<dbReference type="PROSITE" id="PS50088">
    <property type="entry name" value="ANK_REPEAT"/>
    <property type="match status" value="3"/>
</dbReference>
<dbReference type="PROSITE" id="PS00108">
    <property type="entry name" value="PROTEIN_KINASE_ST"/>
    <property type="match status" value="1"/>
</dbReference>
<dbReference type="AlphaFoldDB" id="A0A9P9IMW9"/>
<comment type="caution">
    <text evidence="6">The sequence shown here is derived from an EMBL/GenBank/DDBJ whole genome shotgun (WGS) entry which is preliminary data.</text>
</comment>
<dbReference type="PROSITE" id="PS50011">
    <property type="entry name" value="PROTEIN_KINASE_DOM"/>
    <property type="match status" value="1"/>
</dbReference>
<feature type="repeat" description="ANK" evidence="3">
    <location>
        <begin position="722"/>
        <end position="757"/>
    </location>
</feature>
<dbReference type="EMBL" id="JAGMUU010000024">
    <property type="protein sequence ID" value="KAH7124955.1"/>
    <property type="molecule type" value="Genomic_DNA"/>
</dbReference>
<feature type="region of interest" description="Disordered" evidence="4">
    <location>
        <begin position="1"/>
        <end position="26"/>
    </location>
</feature>
<gene>
    <name evidence="6" type="ORF">B0J13DRAFT_150366</name>
</gene>
<keyword evidence="2 3" id="KW-0040">ANK repeat</keyword>
<dbReference type="GO" id="GO:0005524">
    <property type="term" value="F:ATP binding"/>
    <property type="evidence" value="ECO:0007669"/>
    <property type="project" value="InterPro"/>
</dbReference>
<dbReference type="SMART" id="SM00248">
    <property type="entry name" value="ANK"/>
    <property type="match status" value="11"/>
</dbReference>
<protein>
    <recommendedName>
        <fullName evidence="5">Protein kinase domain-containing protein</fullName>
    </recommendedName>
</protein>
<sequence length="1268" mass="139786">MDSSSGRSLTSLGGGTTDPTTLEPCDPSTLDDARFIPTALDFAYQAFLAEDALRLSVPQAFSNAQAVDSASFTGRGATFSVYRRRIPPQKLLKSRTDLDGWSIEIEDRRKLPSVVAYKVATIEFSGKGEATHTSRHAIDAAIMELCLSAHQPILQHPNIVDFLGLAWGTNPFNSSQKLPVLIVEFAECGSLSQLQQREYLGIESRRRLCLDICQGLHMLHSCGIVHGDIKAENVLIFPDEEHKYRAKLSDFGYSRVMDARKNSLSLGGTRPWKAPEAKTPVKVSEAKYTDIYSLSLLIWCTYAHGRNIFKLLVDPSKQGEEFYAEAERMKETGELVAQTDLSAWYMKVFMYSPGDLLEFQKLFQSVQQRFQQNNVQVGDTAVLIDETEKMLRAIPSMAFQAVEPMMQQFIAVVQRVDFYSAIQKAVTIGLSNEPSRRDLCQIMVALGHNGSFTEESAKPGQVLNSNLNQHEFSWHHWTQMDPSVQKYLTTIYVQRVEENAKKNMINLPEAFLLTVLYINGYGVDKDTSHATNWLFLAWSMKYPLLMAYGYRIARAIGSTFDNPEGVVKSLKSMALRGSRTALEDLATVSKEDYEETKKIIRNGLAGTGANFFSEGELLHGHRFGMWMMTFGNIPILLENFSRLDRIADYTVNNRGDRILHMAASCGQTEAIEALLNQFPQLEVNQLNDQGETPLLCACRAGQTGTVLWLTSHGAIASVGARNGESPLHWLISFDNEEVERVGPALIQASADANARTTTMIAYQTDFPASMVPDRLPEGHPIGWATHCDRPHIVKFLLSNTADPRICNTSWPRANSALRIAASQLRSECLELMIRAMEQYSVERGAAEQSSFQVTGLLEQAVFGSGLFDMMLYHGTNYQQAMESTFKCLLPRTNKAAFPQGYGGFNQSLLYFAVSLARDELVEYLLKHGVETMKARADYTEGALQSQGIGAFKATDINRACGVDMRTPLLEAVRWNRPTLVNLLLEHGADATGTCKNAFSGQDSTWTALHVLAYTGLNDTRLVQPLVDHGVPLDGFPDHFLTTESPLLIAVQNDAFQLADSFVSLSADVNFTTLSSGHLTLTNPTTILGHVIASNARNSIARLRHLLGSTSTGDGLHFIVEPTRQWTALHRAAAAHIDAEFRGTDAIEAAPLDWADVDWGANREILNELLRQFGDSEQLNAAEQSMGLTAMHLAVLAGNEAAVRLLLDHGARSDVPSLGVQGATAAALALGIQKNGLSTIEENAWPGKKEVAARNECSNLLNPPAQSAA</sequence>
<name>A0A9P9IMW9_9HYPO</name>
<dbReference type="GO" id="GO:0004672">
    <property type="term" value="F:protein kinase activity"/>
    <property type="evidence" value="ECO:0007669"/>
    <property type="project" value="InterPro"/>
</dbReference>
<dbReference type="CDD" id="cd00180">
    <property type="entry name" value="PKc"/>
    <property type="match status" value="1"/>
</dbReference>
<dbReference type="PROSITE" id="PS50297">
    <property type="entry name" value="ANK_REP_REGION"/>
    <property type="match status" value="2"/>
</dbReference>
<dbReference type="InterPro" id="IPR036770">
    <property type="entry name" value="Ankyrin_rpt-contain_sf"/>
</dbReference>
<feature type="repeat" description="ANK" evidence="3">
    <location>
        <begin position="1185"/>
        <end position="1217"/>
    </location>
</feature>